<dbReference type="PROSITE" id="PS51257">
    <property type="entry name" value="PROKAR_LIPOPROTEIN"/>
    <property type="match status" value="1"/>
</dbReference>
<accession>A0ABS5S5Y6</accession>
<feature type="domain" description="Lipocalin-like" evidence="1">
    <location>
        <begin position="40"/>
        <end position="163"/>
    </location>
</feature>
<reference evidence="2 3" key="1">
    <citation type="submission" date="2021-05" db="EMBL/GenBank/DDBJ databases">
        <title>Aequorivita echinoideorum JCM 30378 genome.</title>
        <authorList>
            <person name="Zhang H."/>
            <person name="Li C."/>
        </authorList>
    </citation>
    <scope>NUCLEOTIDE SEQUENCE [LARGE SCALE GENOMIC DNA]</scope>
    <source>
        <strain evidence="2 3">JCM30378</strain>
    </source>
</reference>
<organism evidence="2 3">
    <name type="scientific">Aequorivita echinoideorum</name>
    <dbReference type="NCBI Taxonomy" id="1549647"/>
    <lineage>
        <taxon>Bacteria</taxon>
        <taxon>Pseudomonadati</taxon>
        <taxon>Bacteroidota</taxon>
        <taxon>Flavobacteriia</taxon>
        <taxon>Flavobacteriales</taxon>
        <taxon>Flavobacteriaceae</taxon>
        <taxon>Aequorivita</taxon>
    </lineage>
</organism>
<keyword evidence="3" id="KW-1185">Reference proteome</keyword>
<dbReference type="Pfam" id="PF13924">
    <property type="entry name" value="Lipocalin_5"/>
    <property type="match status" value="1"/>
</dbReference>
<sequence length="176" mass="20268">MFDRVKIIFLLIIFCGSLIGCREETRTVSREKITKKDITGMWKLESMKVRDTATNIWKHYRGGMDGYLLYDGSGHVALHLYEKGYENTALEFANFSDAIPLESLKHLTKSYYYMGNYSVSDSIVSHFKLSHSNPKEFGDTAERKFHFRGDTLVLEPVESQNANLQLKLLRNKSSNL</sequence>
<evidence type="ECO:0000313" key="3">
    <source>
        <dbReference type="Proteomes" id="UP001297092"/>
    </source>
</evidence>
<dbReference type="RefSeq" id="WP_214113490.1">
    <property type="nucleotide sequence ID" value="NZ_JAHCTB010000004.1"/>
</dbReference>
<dbReference type="InterPro" id="IPR024311">
    <property type="entry name" value="Lipocalin-like"/>
</dbReference>
<protein>
    <submittedName>
        <fullName evidence="2">Lipocalin-like domain-containing protein</fullName>
    </submittedName>
</protein>
<comment type="caution">
    <text evidence="2">The sequence shown here is derived from an EMBL/GenBank/DDBJ whole genome shotgun (WGS) entry which is preliminary data.</text>
</comment>
<proteinExistence type="predicted"/>
<evidence type="ECO:0000259" key="1">
    <source>
        <dbReference type="Pfam" id="PF13924"/>
    </source>
</evidence>
<dbReference type="EMBL" id="JAHCTB010000004">
    <property type="protein sequence ID" value="MBT0608631.1"/>
    <property type="molecule type" value="Genomic_DNA"/>
</dbReference>
<evidence type="ECO:0000313" key="2">
    <source>
        <dbReference type="EMBL" id="MBT0608631.1"/>
    </source>
</evidence>
<dbReference type="Proteomes" id="UP001297092">
    <property type="component" value="Unassembled WGS sequence"/>
</dbReference>
<gene>
    <name evidence="2" type="ORF">KIV10_10580</name>
</gene>
<name>A0ABS5S5Y6_9FLAO</name>